<feature type="non-terminal residue" evidence="1">
    <location>
        <position position="1"/>
    </location>
</feature>
<protein>
    <submittedName>
        <fullName evidence="1">6144_t:CDS:1</fullName>
    </submittedName>
</protein>
<dbReference type="EMBL" id="CAJVQC010085721">
    <property type="protein sequence ID" value="CAG8822067.1"/>
    <property type="molecule type" value="Genomic_DNA"/>
</dbReference>
<evidence type="ECO:0000313" key="2">
    <source>
        <dbReference type="Proteomes" id="UP000789920"/>
    </source>
</evidence>
<name>A0ACA9S1K3_9GLOM</name>
<proteinExistence type="predicted"/>
<evidence type="ECO:0000313" key="1">
    <source>
        <dbReference type="EMBL" id="CAG8822067.1"/>
    </source>
</evidence>
<gene>
    <name evidence="1" type="ORF">RPERSI_LOCUS25722</name>
</gene>
<keyword evidence="2" id="KW-1185">Reference proteome</keyword>
<reference evidence="1" key="1">
    <citation type="submission" date="2021-06" db="EMBL/GenBank/DDBJ databases">
        <authorList>
            <person name="Kallberg Y."/>
            <person name="Tangrot J."/>
            <person name="Rosling A."/>
        </authorList>
    </citation>
    <scope>NUCLEOTIDE SEQUENCE</scope>
    <source>
        <strain evidence="1">MA461A</strain>
    </source>
</reference>
<organism evidence="1 2">
    <name type="scientific">Racocetra persica</name>
    <dbReference type="NCBI Taxonomy" id="160502"/>
    <lineage>
        <taxon>Eukaryota</taxon>
        <taxon>Fungi</taxon>
        <taxon>Fungi incertae sedis</taxon>
        <taxon>Mucoromycota</taxon>
        <taxon>Glomeromycotina</taxon>
        <taxon>Glomeromycetes</taxon>
        <taxon>Diversisporales</taxon>
        <taxon>Gigasporaceae</taxon>
        <taxon>Racocetra</taxon>
    </lineage>
</organism>
<sequence length="154" mass="17431">LKTKSQSQDELKAQMQFSPENPYVSEIVLESTDKSSTETQEILQPVTETTMAKTIQTEEFNPTEATAKTNEIETTKNKPEATNISTNDDLATDMETDFIGHKEMNNNNEKEFTLVTSRKGKYKSKTKKGGYSLFTKVNKADKENNPQRVFSLHV</sequence>
<comment type="caution">
    <text evidence="1">The sequence shown here is derived from an EMBL/GenBank/DDBJ whole genome shotgun (WGS) entry which is preliminary data.</text>
</comment>
<accession>A0ACA9S1K3</accession>
<dbReference type="Proteomes" id="UP000789920">
    <property type="component" value="Unassembled WGS sequence"/>
</dbReference>